<dbReference type="InterPro" id="IPR050515">
    <property type="entry name" value="Beta-lactam/transpept"/>
</dbReference>
<dbReference type="InterPro" id="IPR001460">
    <property type="entry name" value="PCN-bd_Tpept"/>
</dbReference>
<evidence type="ECO:0000259" key="15">
    <source>
        <dbReference type="Pfam" id="PF00905"/>
    </source>
</evidence>
<evidence type="ECO:0000256" key="10">
    <source>
        <dbReference type="ARBA" id="ARBA00022984"/>
    </source>
</evidence>
<evidence type="ECO:0000256" key="14">
    <source>
        <dbReference type="SAM" id="MobiDB-lite"/>
    </source>
</evidence>
<keyword evidence="12" id="KW-0472">Membrane</keyword>
<dbReference type="AlphaFoldDB" id="A0A2P7EH08"/>
<comment type="caution">
    <text evidence="17">The sequence shown here is derived from an EMBL/GenBank/DDBJ whole genome shotgun (WGS) entry which is preliminary data.</text>
</comment>
<dbReference type="SUPFAM" id="SSF56601">
    <property type="entry name" value="beta-lactamase/transpeptidase-like"/>
    <property type="match status" value="1"/>
</dbReference>
<evidence type="ECO:0000313" key="17">
    <source>
        <dbReference type="EMBL" id="PSI02490.1"/>
    </source>
</evidence>
<evidence type="ECO:0000256" key="9">
    <source>
        <dbReference type="ARBA" id="ARBA00022960"/>
    </source>
</evidence>
<dbReference type="InterPro" id="IPR036138">
    <property type="entry name" value="PBP_dimer_sf"/>
</dbReference>
<feature type="region of interest" description="Disordered" evidence="14">
    <location>
        <begin position="519"/>
        <end position="539"/>
    </location>
</feature>
<protein>
    <submittedName>
        <fullName evidence="17">Penicillin-binding protein 2</fullName>
    </submittedName>
</protein>
<keyword evidence="18" id="KW-1185">Reference proteome</keyword>
<evidence type="ECO:0000256" key="3">
    <source>
        <dbReference type="ARBA" id="ARBA00007171"/>
    </source>
</evidence>
<comment type="subcellular location">
    <subcellularLocation>
        <location evidence="2">Cell membrane</location>
    </subcellularLocation>
    <subcellularLocation>
        <location evidence="1">Membrane</location>
        <topology evidence="1">Single-pass membrane protein</topology>
    </subcellularLocation>
</comment>
<evidence type="ECO:0000313" key="18">
    <source>
        <dbReference type="Proteomes" id="UP000240206"/>
    </source>
</evidence>
<dbReference type="PANTHER" id="PTHR30627">
    <property type="entry name" value="PEPTIDOGLYCAN D,D-TRANSPEPTIDASE"/>
    <property type="match status" value="1"/>
</dbReference>
<dbReference type="InterPro" id="IPR012338">
    <property type="entry name" value="Beta-lactam/transpept-like"/>
</dbReference>
<evidence type="ECO:0000256" key="13">
    <source>
        <dbReference type="ARBA" id="ARBA00023316"/>
    </source>
</evidence>
<dbReference type="GO" id="GO:0009002">
    <property type="term" value="F:serine-type D-Ala-D-Ala carboxypeptidase activity"/>
    <property type="evidence" value="ECO:0007669"/>
    <property type="project" value="InterPro"/>
</dbReference>
<dbReference type="GO" id="GO:0009252">
    <property type="term" value="P:peptidoglycan biosynthetic process"/>
    <property type="evidence" value="ECO:0007669"/>
    <property type="project" value="UniProtKB-KW"/>
</dbReference>
<feature type="domain" description="Penicillin-binding protein transpeptidase" evidence="15">
    <location>
        <begin position="267"/>
        <end position="575"/>
    </location>
</feature>
<sequence length="598" mass="65248">MTPSMGRRGQRFSGMDQQPALLLIFIIALLTAMAGRLAWLQLAHGSENRVLADENRVRLVPRSPMRGRLLDRRGRLMAGNRLTYNLYLLPKELNDARWQQLQPRLANLLQIPADRLNHQRQSGLNPDGYRIELIADLKPDQVLRLKEQQANLQGLQVDQDYRRSYTYGALGAHVLGYTSPITDAEYQYLEEKGYRIQDRIGRIGIEAVYENHLRGEWGGQQLEVNAAGEVQRVLGDKQAKAGKDLTLTLDLDLQRAADEALGTVAKGAIVALDPRTGAVRAMASKPNYDPNIFSRNINTAEWKFLNRTEAPLLNRALQGFPPASTFKIVTTAAGIESGLMNAKSTLPTFNSFCYAGMCYGDHGSFGAIGFPLALAVSSNSFYYQVGLKVGEAELFKAARRFGYGSYTGIELKTEESPGLLGDAAWKKQVLKEAWTPVDTITSAIGQGALQVTPLQMARLYAAVANGGNLVTPHLVEGKHVPKPQGMGLKADTIKMLHQGLRRAVTEGTAKVLADPNLPAVAGKTGTGEDPPRPDHAWFGGYAPAEKPQLVIVAFAENSGGYGGTVSAPMVKKLMEVFFKKMPAQAALTNSGAKPTTWP</sequence>
<gene>
    <name evidence="17" type="primary">mrdA</name>
    <name evidence="17" type="ORF">C7K08_02295</name>
</gene>
<dbReference type="GO" id="GO:0005886">
    <property type="term" value="C:plasma membrane"/>
    <property type="evidence" value="ECO:0007669"/>
    <property type="project" value="UniProtKB-SubCell"/>
</dbReference>
<dbReference type="Pfam" id="PF00905">
    <property type="entry name" value="Transpeptidase"/>
    <property type="match status" value="1"/>
</dbReference>
<dbReference type="GO" id="GO:0008658">
    <property type="term" value="F:penicillin binding"/>
    <property type="evidence" value="ECO:0007669"/>
    <property type="project" value="InterPro"/>
</dbReference>
<dbReference type="PANTHER" id="PTHR30627:SF2">
    <property type="entry name" value="PEPTIDOGLYCAN D,D-TRANSPEPTIDASE MRDA"/>
    <property type="match status" value="1"/>
</dbReference>
<evidence type="ECO:0000256" key="4">
    <source>
        <dbReference type="ARBA" id="ARBA00022475"/>
    </source>
</evidence>
<proteinExistence type="inferred from homology"/>
<dbReference type="GO" id="GO:0071972">
    <property type="term" value="F:peptidoglycan L,D-transpeptidase activity"/>
    <property type="evidence" value="ECO:0007669"/>
    <property type="project" value="TreeGrafter"/>
</dbReference>
<keyword evidence="13" id="KW-0961">Cell wall biogenesis/degradation</keyword>
<feature type="domain" description="Penicillin-binding protein dimerisation" evidence="16">
    <location>
        <begin position="63"/>
        <end position="232"/>
    </location>
</feature>
<dbReference type="EMBL" id="PXVC01000005">
    <property type="protein sequence ID" value="PSI02490.1"/>
    <property type="molecule type" value="Genomic_DNA"/>
</dbReference>
<evidence type="ECO:0000256" key="6">
    <source>
        <dbReference type="ARBA" id="ARBA00022670"/>
    </source>
</evidence>
<dbReference type="GO" id="GO:0071555">
    <property type="term" value="P:cell wall organization"/>
    <property type="evidence" value="ECO:0007669"/>
    <property type="project" value="UniProtKB-KW"/>
</dbReference>
<keyword evidence="8" id="KW-0378">Hydrolase</keyword>
<dbReference type="GO" id="GO:0008360">
    <property type="term" value="P:regulation of cell shape"/>
    <property type="evidence" value="ECO:0007669"/>
    <property type="project" value="UniProtKB-KW"/>
</dbReference>
<comment type="similarity">
    <text evidence="3">Belongs to the transpeptidase family.</text>
</comment>
<reference evidence="18" key="1">
    <citation type="submission" date="2018-03" db="EMBL/GenBank/DDBJ databases">
        <title>Ecological and genomic features of two cosmopolitan and abundant freshwater picocyanobacteria.</title>
        <authorList>
            <person name="Cabello-Yeves P.J."/>
            <person name="Picazo A."/>
            <person name="Camacho A."/>
            <person name="Callieri C."/>
            <person name="Rosselli R."/>
            <person name="Roda-Garcia J."/>
            <person name="Coutinho F.H."/>
            <person name="Rodriguez-Valera F."/>
        </authorList>
    </citation>
    <scope>NUCLEOTIDE SEQUENCE [LARGE SCALE GENOMIC DNA]</scope>
    <source>
        <strain evidence="18">Tous</strain>
    </source>
</reference>
<keyword evidence="10" id="KW-0573">Peptidoglycan synthesis</keyword>
<dbReference type="NCBIfam" id="TIGR03423">
    <property type="entry name" value="pbp2_mrdA"/>
    <property type="match status" value="1"/>
</dbReference>
<dbReference type="STRING" id="1910958.BTM30_04465"/>
<keyword evidence="7" id="KW-0812">Transmembrane</keyword>
<evidence type="ECO:0000256" key="5">
    <source>
        <dbReference type="ARBA" id="ARBA00022519"/>
    </source>
</evidence>
<evidence type="ECO:0000256" key="1">
    <source>
        <dbReference type="ARBA" id="ARBA00004167"/>
    </source>
</evidence>
<dbReference type="Gene3D" id="3.40.710.10">
    <property type="entry name" value="DD-peptidase/beta-lactamase superfamily"/>
    <property type="match status" value="1"/>
</dbReference>
<dbReference type="Gene3D" id="3.90.1310.10">
    <property type="entry name" value="Penicillin-binding protein 2a (Domain 2)"/>
    <property type="match status" value="1"/>
</dbReference>
<dbReference type="InterPro" id="IPR005311">
    <property type="entry name" value="PBP_dimer"/>
</dbReference>
<keyword evidence="11" id="KW-1133">Transmembrane helix</keyword>
<evidence type="ECO:0000256" key="8">
    <source>
        <dbReference type="ARBA" id="ARBA00022801"/>
    </source>
</evidence>
<dbReference type="InterPro" id="IPR017790">
    <property type="entry name" value="Penicillin-binding_protein_2"/>
</dbReference>
<dbReference type="GO" id="GO:0006508">
    <property type="term" value="P:proteolysis"/>
    <property type="evidence" value="ECO:0007669"/>
    <property type="project" value="UniProtKB-KW"/>
</dbReference>
<evidence type="ECO:0000256" key="11">
    <source>
        <dbReference type="ARBA" id="ARBA00022989"/>
    </source>
</evidence>
<evidence type="ECO:0000259" key="16">
    <source>
        <dbReference type="Pfam" id="PF03717"/>
    </source>
</evidence>
<dbReference type="SUPFAM" id="SSF56519">
    <property type="entry name" value="Penicillin binding protein dimerisation domain"/>
    <property type="match status" value="1"/>
</dbReference>
<dbReference type="RefSeq" id="WP_106499036.1">
    <property type="nucleotide sequence ID" value="NZ_PXVC01000005.1"/>
</dbReference>
<organism evidence="17 18">
    <name type="scientific">Synechococcus lacustris str. Tous</name>
    <dbReference type="NCBI Taxonomy" id="1910958"/>
    <lineage>
        <taxon>Bacteria</taxon>
        <taxon>Bacillati</taxon>
        <taxon>Cyanobacteriota</taxon>
        <taxon>Cyanophyceae</taxon>
        <taxon>Synechococcales</taxon>
        <taxon>Synechococcaceae</taxon>
        <taxon>Synechococcus</taxon>
    </lineage>
</organism>
<dbReference type="Pfam" id="PF03717">
    <property type="entry name" value="PBP_dimer"/>
    <property type="match status" value="1"/>
</dbReference>
<accession>A0A2P7EH08</accession>
<evidence type="ECO:0000256" key="2">
    <source>
        <dbReference type="ARBA" id="ARBA00004236"/>
    </source>
</evidence>
<dbReference type="Proteomes" id="UP000240206">
    <property type="component" value="Unassembled WGS sequence"/>
</dbReference>
<name>A0A2P7EH08_9SYNE</name>
<keyword evidence="4" id="KW-1003">Cell membrane</keyword>
<keyword evidence="6" id="KW-0645">Protease</keyword>
<dbReference type="Gene3D" id="3.30.1390.30">
    <property type="entry name" value="Penicillin-binding protein 2a, domain 3"/>
    <property type="match status" value="1"/>
</dbReference>
<evidence type="ECO:0000256" key="7">
    <source>
        <dbReference type="ARBA" id="ARBA00022692"/>
    </source>
</evidence>
<keyword evidence="9" id="KW-0133">Cell shape</keyword>
<evidence type="ECO:0000256" key="12">
    <source>
        <dbReference type="ARBA" id="ARBA00023136"/>
    </source>
</evidence>
<keyword evidence="5" id="KW-0997">Cell inner membrane</keyword>